<gene>
    <name evidence="1" type="ORF">GHT06_013673</name>
</gene>
<evidence type="ECO:0008006" key="3">
    <source>
        <dbReference type="Google" id="ProtNLM"/>
    </source>
</evidence>
<evidence type="ECO:0000313" key="2">
    <source>
        <dbReference type="Proteomes" id="UP000820818"/>
    </source>
</evidence>
<protein>
    <recommendedName>
        <fullName evidence="3">MULE transposase domain-containing protein</fullName>
    </recommendedName>
</protein>
<proteinExistence type="predicted"/>
<sequence>MESLHTPQTVEDAAMPATVEEVRQYIIVTLVPGTRKNSYRYNTECVFIFYKKDMRLIDCHCKITISDGLFTQTGAHNHDAQFGDHPVFKETIPGDLFFHGTVRSYERNDVPWVGLIFISLLLLCQLGEATSMHLDGTFPTVPALFYQLLTNHVIVHNKAFPVAFVLMARKTRHLYTSVLRFIIRMSEDRFPENPITINDFVTDFELALMGAVSDVMDVESRGSSFHYGQATIRKSEVLHLNRN</sequence>
<dbReference type="EMBL" id="WJBH02000004">
    <property type="protein sequence ID" value="KAI9559668.1"/>
    <property type="molecule type" value="Genomic_DNA"/>
</dbReference>
<reference evidence="1 2" key="1">
    <citation type="submission" date="2022-05" db="EMBL/GenBank/DDBJ databases">
        <title>A multi-omics perspective on studying reproductive biology in Daphnia sinensis.</title>
        <authorList>
            <person name="Jia J."/>
        </authorList>
    </citation>
    <scope>NUCLEOTIDE SEQUENCE [LARGE SCALE GENOMIC DNA]</scope>
    <source>
        <strain evidence="1 2">WSL</strain>
    </source>
</reference>
<dbReference type="AlphaFoldDB" id="A0AAD5LKX1"/>
<comment type="caution">
    <text evidence="1">The sequence shown here is derived from an EMBL/GenBank/DDBJ whole genome shotgun (WGS) entry which is preliminary data.</text>
</comment>
<evidence type="ECO:0000313" key="1">
    <source>
        <dbReference type="EMBL" id="KAI9559668.1"/>
    </source>
</evidence>
<keyword evidence="2" id="KW-1185">Reference proteome</keyword>
<dbReference type="Proteomes" id="UP000820818">
    <property type="component" value="Linkage Group LG4"/>
</dbReference>
<accession>A0AAD5LKX1</accession>
<organism evidence="1 2">
    <name type="scientific">Daphnia sinensis</name>
    <dbReference type="NCBI Taxonomy" id="1820382"/>
    <lineage>
        <taxon>Eukaryota</taxon>
        <taxon>Metazoa</taxon>
        <taxon>Ecdysozoa</taxon>
        <taxon>Arthropoda</taxon>
        <taxon>Crustacea</taxon>
        <taxon>Branchiopoda</taxon>
        <taxon>Diplostraca</taxon>
        <taxon>Cladocera</taxon>
        <taxon>Anomopoda</taxon>
        <taxon>Daphniidae</taxon>
        <taxon>Daphnia</taxon>
        <taxon>Daphnia similis group</taxon>
    </lineage>
</organism>
<name>A0AAD5LKX1_9CRUS</name>